<dbReference type="PANTHER" id="PTHR33516:SF2">
    <property type="entry name" value="LEXA REPRESSOR-RELATED"/>
    <property type="match status" value="1"/>
</dbReference>
<organism evidence="2 3">
    <name type="scientific">Thalassomonas actiniarum</name>
    <dbReference type="NCBI Taxonomy" id="485447"/>
    <lineage>
        <taxon>Bacteria</taxon>
        <taxon>Pseudomonadati</taxon>
        <taxon>Pseudomonadota</taxon>
        <taxon>Gammaproteobacteria</taxon>
        <taxon>Alteromonadales</taxon>
        <taxon>Colwelliaceae</taxon>
        <taxon>Thalassomonas</taxon>
    </lineage>
</organism>
<dbReference type="InterPro" id="IPR039418">
    <property type="entry name" value="LexA-like"/>
</dbReference>
<gene>
    <name evidence="2" type="ORF">SG35_016230</name>
</gene>
<dbReference type="AlphaFoldDB" id="A0AAF0BX45"/>
<protein>
    <submittedName>
        <fullName evidence="2">S24 family peptidase</fullName>
    </submittedName>
</protein>
<dbReference type="CDD" id="cd06529">
    <property type="entry name" value="S24_LexA-like"/>
    <property type="match status" value="1"/>
</dbReference>
<dbReference type="KEGG" id="tact:SG35_016230"/>
<accession>A0AAF0BX45</accession>
<dbReference type="InterPro" id="IPR050077">
    <property type="entry name" value="LexA_repressor"/>
</dbReference>
<dbReference type="Proteomes" id="UP000032568">
    <property type="component" value="Chromosome"/>
</dbReference>
<keyword evidence="3" id="KW-1185">Reference proteome</keyword>
<dbReference type="RefSeq" id="WP_044831378.1">
    <property type="nucleotide sequence ID" value="NZ_CP059735.1"/>
</dbReference>
<name>A0AAF0BX45_9GAMM</name>
<dbReference type="SUPFAM" id="SSF51306">
    <property type="entry name" value="LexA/Signal peptidase"/>
    <property type="match status" value="1"/>
</dbReference>
<reference evidence="2 3" key="1">
    <citation type="journal article" date="2015" name="Genome Announc.">
        <title>Draft Genome Sequences of Marine Isolates of Thalassomonas viridans and Thalassomonas actiniarum.</title>
        <authorList>
            <person name="Olonade I."/>
            <person name="van Zyl L.J."/>
            <person name="Trindade M."/>
        </authorList>
    </citation>
    <scope>NUCLEOTIDE SEQUENCE [LARGE SCALE GENOMIC DNA]</scope>
    <source>
        <strain evidence="2 3">A5K-106</strain>
    </source>
</reference>
<sequence length="134" mass="14766">MLKIIPFYAQAGVTGFESPAAEYSELALNLDQLLIDHPSATFIGQAQGHSMEGDGIFSGDLLIVSRAVHIQDQDIIVANLNGVFVCKKIDREKARLLSSSPGYLPYQLQEGDDFQVEGVVIRSIRLHRPLEKTL</sequence>
<dbReference type="InterPro" id="IPR036286">
    <property type="entry name" value="LexA/Signal_pep-like_sf"/>
</dbReference>
<evidence type="ECO:0000313" key="2">
    <source>
        <dbReference type="EMBL" id="WDD96906.1"/>
    </source>
</evidence>
<feature type="domain" description="Peptidase S24/S26A/S26B/S26C" evidence="1">
    <location>
        <begin position="14"/>
        <end position="121"/>
    </location>
</feature>
<dbReference type="Pfam" id="PF00717">
    <property type="entry name" value="Peptidase_S24"/>
    <property type="match status" value="1"/>
</dbReference>
<evidence type="ECO:0000259" key="1">
    <source>
        <dbReference type="Pfam" id="PF00717"/>
    </source>
</evidence>
<dbReference type="PANTHER" id="PTHR33516">
    <property type="entry name" value="LEXA REPRESSOR"/>
    <property type="match status" value="1"/>
</dbReference>
<evidence type="ECO:0000313" key="3">
    <source>
        <dbReference type="Proteomes" id="UP000032568"/>
    </source>
</evidence>
<dbReference type="EMBL" id="CP059735">
    <property type="protein sequence ID" value="WDD96906.1"/>
    <property type="molecule type" value="Genomic_DNA"/>
</dbReference>
<proteinExistence type="predicted"/>
<dbReference type="Gene3D" id="2.10.109.10">
    <property type="entry name" value="Umud Fragment, subunit A"/>
    <property type="match status" value="1"/>
</dbReference>
<reference evidence="2 3" key="2">
    <citation type="journal article" date="2022" name="Mar. Drugs">
        <title>Bioassay-Guided Fractionation Leads to the Detection of Cholic Acid Generated by the Rare Thalassomonas sp.</title>
        <authorList>
            <person name="Pheiffer F."/>
            <person name="Schneider Y.K."/>
            <person name="Hansen E.H."/>
            <person name="Andersen J.H."/>
            <person name="Isaksson J."/>
            <person name="Busche T."/>
            <person name="R C."/>
            <person name="Kalinowski J."/>
            <person name="Zyl L.V."/>
            <person name="Trindade M."/>
        </authorList>
    </citation>
    <scope>NUCLEOTIDE SEQUENCE [LARGE SCALE GENOMIC DNA]</scope>
    <source>
        <strain evidence="2 3">A5K-106</strain>
    </source>
</reference>
<dbReference type="InterPro" id="IPR015927">
    <property type="entry name" value="Peptidase_S24_S26A/B/C"/>
</dbReference>